<evidence type="ECO:0000256" key="3">
    <source>
        <dbReference type="ARBA" id="ARBA00022777"/>
    </source>
</evidence>
<dbReference type="RefSeq" id="WP_214786309.1">
    <property type="nucleotide sequence ID" value="NZ_JANIEL010000005.1"/>
</dbReference>
<dbReference type="PIRSF" id="PIRSF006078">
    <property type="entry name" value="GlxK"/>
    <property type="match status" value="1"/>
</dbReference>
<evidence type="ECO:0000313" key="5">
    <source>
        <dbReference type="EMBL" id="MFC7388792.1"/>
    </source>
</evidence>
<dbReference type="EC" id="2.7.1.31" evidence="5"/>
<dbReference type="InterPro" id="IPR018193">
    <property type="entry name" value="Glyc_kinase_flavodox-like_fold"/>
</dbReference>
<dbReference type="InterPro" id="IPR004381">
    <property type="entry name" value="Glycerate_kinase"/>
</dbReference>
<sequence>MRIVVAMDSFKGSLSSMEANQAVHRALEGHDVITISISDGGEGFLDAWLATHVDAAVVEESVQCLDGTKRIARFGFEPSTKHAVIEVAETTGLTLLTHVDPWRYSSIGVGEQIIQALDYGATCITVGLGGSGTIDGGKGMLEALGARFLNVNGTVLPSIPHQLADVVSIDWSGLDRRVRDVEWRMASDVHNPLTGERGAAHVFGPQKGLATDDVVRYDQLLDVYASCFDQDMRTFDGAGAAGGIGFALLQLGTSYVSGIEEVVRWSRFEEHVKGADWLITGEGKFDAQSLEGKAPYGLARLAHTYGVPTLVFAGQSDLTAHVESGIVAVFPIVSRIMTLEEAIWEAAPLLTNAVQRVRHVIEEAL</sequence>
<dbReference type="SUPFAM" id="SSF110738">
    <property type="entry name" value="Glycerate kinase I"/>
    <property type="match status" value="1"/>
</dbReference>
<keyword evidence="3 4" id="KW-0418">Kinase</keyword>
<dbReference type="InterPro" id="IPR036129">
    <property type="entry name" value="Glycerate_kinase_sf"/>
</dbReference>
<keyword evidence="2 4" id="KW-0808">Transferase</keyword>
<dbReference type="Proteomes" id="UP001596439">
    <property type="component" value="Unassembled WGS sequence"/>
</dbReference>
<reference evidence="6" key="1">
    <citation type="journal article" date="2019" name="Int. J. Syst. Evol. Microbiol.">
        <title>The Global Catalogue of Microorganisms (GCM) 10K type strain sequencing project: providing services to taxonomists for standard genome sequencing and annotation.</title>
        <authorList>
            <consortium name="The Broad Institute Genomics Platform"/>
            <consortium name="The Broad Institute Genome Sequencing Center for Infectious Disease"/>
            <person name="Wu L."/>
            <person name="Ma J."/>
        </authorList>
    </citation>
    <scope>NUCLEOTIDE SEQUENCE [LARGE SCALE GENOMIC DNA]</scope>
    <source>
        <strain evidence="6">CCUG 55590</strain>
    </source>
</reference>
<dbReference type="Pfam" id="PF02595">
    <property type="entry name" value="Gly_kinase"/>
    <property type="match status" value="1"/>
</dbReference>
<accession>A0ABW2PJV2</accession>
<evidence type="ECO:0000256" key="2">
    <source>
        <dbReference type="ARBA" id="ARBA00022679"/>
    </source>
</evidence>
<gene>
    <name evidence="5" type="ORF">ACFQO8_01475</name>
</gene>
<keyword evidence="6" id="KW-1185">Reference proteome</keyword>
<dbReference type="InterPro" id="IPR018197">
    <property type="entry name" value="Glycerate_kinase_RE-like"/>
</dbReference>
<organism evidence="5 6">
    <name type="scientific">Exiguobacterium aestuarii</name>
    <dbReference type="NCBI Taxonomy" id="273527"/>
    <lineage>
        <taxon>Bacteria</taxon>
        <taxon>Bacillati</taxon>
        <taxon>Bacillota</taxon>
        <taxon>Bacilli</taxon>
        <taxon>Bacillales</taxon>
        <taxon>Bacillales Family XII. Incertae Sedis</taxon>
        <taxon>Exiguobacterium</taxon>
    </lineage>
</organism>
<evidence type="ECO:0000256" key="1">
    <source>
        <dbReference type="ARBA" id="ARBA00006284"/>
    </source>
</evidence>
<name>A0ABW2PJV2_9BACL</name>
<evidence type="ECO:0000256" key="4">
    <source>
        <dbReference type="PIRNR" id="PIRNR006078"/>
    </source>
</evidence>
<comment type="similarity">
    <text evidence="1 4">Belongs to the glycerate kinase type-1 family.</text>
</comment>
<dbReference type="EMBL" id="JBHTCE010000001">
    <property type="protein sequence ID" value="MFC7388792.1"/>
    <property type="molecule type" value="Genomic_DNA"/>
</dbReference>
<dbReference type="GO" id="GO:0008887">
    <property type="term" value="F:glycerate kinase activity"/>
    <property type="evidence" value="ECO:0007669"/>
    <property type="project" value="UniProtKB-EC"/>
</dbReference>
<evidence type="ECO:0000313" key="6">
    <source>
        <dbReference type="Proteomes" id="UP001596439"/>
    </source>
</evidence>
<dbReference type="PANTHER" id="PTHR21599:SF0">
    <property type="entry name" value="GLYCERATE KINASE"/>
    <property type="match status" value="1"/>
</dbReference>
<comment type="caution">
    <text evidence="5">The sequence shown here is derived from an EMBL/GenBank/DDBJ whole genome shotgun (WGS) entry which is preliminary data.</text>
</comment>
<dbReference type="PANTHER" id="PTHR21599">
    <property type="entry name" value="GLYCERATE KINASE"/>
    <property type="match status" value="1"/>
</dbReference>
<proteinExistence type="inferred from homology"/>
<protein>
    <submittedName>
        <fullName evidence="5">Glycerate kinase</fullName>
        <ecNumber evidence="5">2.7.1.31</ecNumber>
    </submittedName>
</protein>
<dbReference type="Gene3D" id="3.90.1510.10">
    <property type="entry name" value="Glycerate kinase, domain 2"/>
    <property type="match status" value="1"/>
</dbReference>
<dbReference type="Gene3D" id="3.40.50.10350">
    <property type="entry name" value="Glycerate kinase, domain 1"/>
    <property type="match status" value="1"/>
</dbReference>
<dbReference type="NCBIfam" id="TIGR00045">
    <property type="entry name" value="glycerate kinase"/>
    <property type="match status" value="1"/>
</dbReference>